<dbReference type="Proteomes" id="UP000019464">
    <property type="component" value="Unassembled WGS sequence"/>
</dbReference>
<feature type="compositionally biased region" description="Basic and acidic residues" evidence="1">
    <location>
        <begin position="1"/>
        <end position="26"/>
    </location>
</feature>
<organism evidence="2 3">
    <name type="scientific">Nitrincola nitratireducens</name>
    <dbReference type="NCBI Taxonomy" id="1229521"/>
    <lineage>
        <taxon>Bacteria</taxon>
        <taxon>Pseudomonadati</taxon>
        <taxon>Pseudomonadota</taxon>
        <taxon>Gammaproteobacteria</taxon>
        <taxon>Oceanospirillales</taxon>
        <taxon>Oceanospirillaceae</taxon>
        <taxon>Nitrincola</taxon>
    </lineage>
</organism>
<feature type="region of interest" description="Disordered" evidence="1">
    <location>
        <begin position="1"/>
        <end position="38"/>
    </location>
</feature>
<feature type="region of interest" description="Disordered" evidence="1">
    <location>
        <begin position="65"/>
        <end position="87"/>
    </location>
</feature>
<feature type="compositionally biased region" description="Basic residues" evidence="1">
    <location>
        <begin position="65"/>
        <end position="76"/>
    </location>
</feature>
<dbReference type="AlphaFoldDB" id="W9UPS9"/>
<evidence type="ECO:0000313" key="3">
    <source>
        <dbReference type="Proteomes" id="UP000019464"/>
    </source>
</evidence>
<evidence type="ECO:0000313" key="2">
    <source>
        <dbReference type="EMBL" id="EXJ09114.1"/>
    </source>
</evidence>
<evidence type="ECO:0000256" key="1">
    <source>
        <dbReference type="SAM" id="MobiDB-lite"/>
    </source>
</evidence>
<name>W9UPS9_9GAMM</name>
<comment type="caution">
    <text evidence="2">The sequence shown here is derived from an EMBL/GenBank/DDBJ whole genome shotgun (WGS) entry which is preliminary data.</text>
</comment>
<protein>
    <submittedName>
        <fullName evidence="2">Uncharacterized protein</fullName>
    </submittedName>
</protein>
<reference evidence="3" key="1">
    <citation type="submission" date="2012-11" db="EMBL/GenBank/DDBJ databases">
        <authorList>
            <person name="Singh A."/>
            <person name="Pinnaka A.K."/>
            <person name="Vaidya B."/>
        </authorList>
    </citation>
    <scope>NUCLEOTIDE SEQUENCE [LARGE SCALE GENOMIC DNA]</scope>
    <source>
        <strain evidence="3">AK23</strain>
    </source>
</reference>
<dbReference type="RefSeq" id="WP_036514680.1">
    <property type="nucleotide sequence ID" value="NZ_AONB01000033.1"/>
</dbReference>
<reference evidence="2 3" key="2">
    <citation type="journal article" date="2015" name="Syst. Appl. Microbiol.">
        <title>Nitrincola nitratireducens sp. nov. isolated from a haloalkaline crater lake.</title>
        <authorList>
            <person name="Singh A."/>
            <person name="Vaidya B."/>
            <person name="Tanuku N.R."/>
            <person name="Pinnaka A.K."/>
        </authorList>
    </citation>
    <scope>NUCLEOTIDE SEQUENCE [LARGE SCALE GENOMIC DNA]</scope>
    <source>
        <strain evidence="2 3">AK23</strain>
    </source>
</reference>
<keyword evidence="3" id="KW-1185">Reference proteome</keyword>
<proteinExistence type="predicted"/>
<dbReference type="STRING" id="1229521.D791_03944"/>
<dbReference type="EMBL" id="AONB01000033">
    <property type="protein sequence ID" value="EXJ09114.1"/>
    <property type="molecule type" value="Genomic_DNA"/>
</dbReference>
<sequence length="105" mass="12096">MTEKYDITRRIVERSAHPMDDVETHKMGKNQSTGGNDSYGYGNKTDFIDDIGAIAAHKLLMPSRVRKQNPIKRMKRPAFSDPTRRKKQIRLVALPKQSKRRNSIT</sequence>
<accession>W9UPS9</accession>
<gene>
    <name evidence="2" type="ORF">D791_03944</name>
</gene>